<evidence type="ECO:0000313" key="3">
    <source>
        <dbReference type="EMBL" id="SUZ71144.1"/>
    </source>
</evidence>
<keyword evidence="1" id="KW-0472">Membrane</keyword>
<dbReference type="InterPro" id="IPR005135">
    <property type="entry name" value="Endo/exonuclease/phosphatase"/>
</dbReference>
<evidence type="ECO:0000256" key="1">
    <source>
        <dbReference type="SAM" id="Phobius"/>
    </source>
</evidence>
<keyword evidence="1" id="KW-1133">Transmembrane helix</keyword>
<feature type="domain" description="Endonuclease/exonuclease/phosphatase" evidence="2">
    <location>
        <begin position="64"/>
        <end position="266"/>
    </location>
</feature>
<name>A0A381PWX0_9ZZZZ</name>
<gene>
    <name evidence="3" type="ORF">METZ01_LOCUS23998</name>
</gene>
<accession>A0A381PWX0</accession>
<evidence type="ECO:0000259" key="2">
    <source>
        <dbReference type="Pfam" id="PF03372"/>
    </source>
</evidence>
<sequence length="275" mass="30921">MDQTRWILNPSGRMSVFNFLALAVAAIGSYLLLFKYWPLGPAAGSELKHIARVGQPTGDSFIIGTYNIHRSRGTDGRRDLNRIAEVIKDCDIVGLQEVEGSTWRGLNNQAYTLSEKLDCAVHFAPTRRRCLLPNRGNALLTRIPVEHWHREPLLPTTGRGYRNLTRYEVSMNGKTVHVLNTHLSHPDRQRHPFEQVLDVFEQYDHAILLGDFNVEAGHECLDRLQTFAVQDAAGLAGGPPGRVDWLLVRGLKIIDAWHTPTGPSDHPFYAARVSF</sequence>
<dbReference type="EMBL" id="UINC01001112">
    <property type="protein sequence ID" value="SUZ71144.1"/>
    <property type="molecule type" value="Genomic_DNA"/>
</dbReference>
<dbReference type="GO" id="GO:0006506">
    <property type="term" value="P:GPI anchor biosynthetic process"/>
    <property type="evidence" value="ECO:0007669"/>
    <property type="project" value="TreeGrafter"/>
</dbReference>
<reference evidence="3" key="1">
    <citation type="submission" date="2018-05" db="EMBL/GenBank/DDBJ databases">
        <authorList>
            <person name="Lanie J.A."/>
            <person name="Ng W.-L."/>
            <person name="Kazmierczak K.M."/>
            <person name="Andrzejewski T.M."/>
            <person name="Davidsen T.M."/>
            <person name="Wayne K.J."/>
            <person name="Tettelin H."/>
            <person name="Glass J.I."/>
            <person name="Rusch D."/>
            <person name="Podicherti R."/>
            <person name="Tsui H.-C.T."/>
            <person name="Winkler M.E."/>
        </authorList>
    </citation>
    <scope>NUCLEOTIDE SEQUENCE</scope>
</reference>
<dbReference type="SUPFAM" id="SSF56219">
    <property type="entry name" value="DNase I-like"/>
    <property type="match status" value="1"/>
</dbReference>
<proteinExistence type="predicted"/>
<organism evidence="3">
    <name type="scientific">marine metagenome</name>
    <dbReference type="NCBI Taxonomy" id="408172"/>
    <lineage>
        <taxon>unclassified sequences</taxon>
        <taxon>metagenomes</taxon>
        <taxon>ecological metagenomes</taxon>
    </lineage>
</organism>
<protein>
    <recommendedName>
        <fullName evidence="2">Endonuclease/exonuclease/phosphatase domain-containing protein</fullName>
    </recommendedName>
</protein>
<dbReference type="InterPro" id="IPR036691">
    <property type="entry name" value="Endo/exonu/phosph_ase_sf"/>
</dbReference>
<dbReference type="PANTHER" id="PTHR14859">
    <property type="entry name" value="CALCOFLUOR WHITE HYPERSENSITIVE PROTEIN PRECURSOR"/>
    <property type="match status" value="1"/>
</dbReference>
<dbReference type="AlphaFoldDB" id="A0A381PWX0"/>
<dbReference type="GO" id="GO:0003824">
    <property type="term" value="F:catalytic activity"/>
    <property type="evidence" value="ECO:0007669"/>
    <property type="project" value="InterPro"/>
</dbReference>
<dbReference type="GO" id="GO:0016020">
    <property type="term" value="C:membrane"/>
    <property type="evidence" value="ECO:0007669"/>
    <property type="project" value="GOC"/>
</dbReference>
<keyword evidence="1" id="KW-0812">Transmembrane</keyword>
<dbReference type="Pfam" id="PF03372">
    <property type="entry name" value="Exo_endo_phos"/>
    <property type="match status" value="1"/>
</dbReference>
<dbReference type="Gene3D" id="3.60.10.10">
    <property type="entry name" value="Endonuclease/exonuclease/phosphatase"/>
    <property type="match status" value="1"/>
</dbReference>
<dbReference type="PANTHER" id="PTHR14859:SF1">
    <property type="entry name" value="PGAP2-INTERACTING PROTEIN"/>
    <property type="match status" value="1"/>
</dbReference>
<feature type="transmembrane region" description="Helical" evidence="1">
    <location>
        <begin position="16"/>
        <end position="37"/>
    </location>
</feature>
<dbReference type="InterPro" id="IPR051916">
    <property type="entry name" value="GPI-anchor_lipid_remodeler"/>
</dbReference>